<dbReference type="InterPro" id="IPR049014">
    <property type="entry name" value="SWT1_C"/>
</dbReference>
<feature type="domain" description="PIN" evidence="7">
    <location>
        <begin position="75"/>
        <end position="206"/>
    </location>
</feature>
<dbReference type="VEuPathDB" id="FungiDB:TRICI_003425"/>
<comment type="caution">
    <text evidence="8">The sequence shown here is derived from an EMBL/GenBank/DDBJ whole genome shotgun (WGS) entry which is preliminary data.</text>
</comment>
<sequence length="440" mass="49093">MKRVKRPEEVEEDEDVEMVDVSDPEVLDAINAVVAENKTHAPTPNRYRAENEGSIEDFARPASPVKQTPGSGLKPALVLDTNFLISHLPLLDEVRELHPQYGHVIVVPWIVIQELDGLKESKRVSTYTTGKEKVQRSSVSHLARKATNWIYKQLAGNSTAVKGQKLTEINDLNLNGDDAILDCCRYFQKRRNALTVILSNDKNLCTKSLVHGVRTISFAKDVTARRIVETVRAEADGAVPEQQQPQPASDHFDDGGDAMYSDDDTMDDAPPPPPQHQPHPQAQTQPQTKAQPQPKPQPQEQKTSTTSDSDSPVAKLLTMAEDTFLTNVKTCIDIHMHKAYDGDGELEYFGYTKDSVTMLEDSIDVVKKFKIAVFSNMIPGQVISKASKAPPMPITKEELLEFIDSWGAFWIYLSKDAQKTQKVQQIVEDLKSRAQKIKAD</sequence>
<dbReference type="FunFam" id="3.40.50.1010:FF:000045">
    <property type="entry name" value="Transcriptional protein swt1"/>
    <property type="match status" value="1"/>
</dbReference>
<keyword evidence="3" id="KW-0539">Nucleus</keyword>
<dbReference type="SMART" id="SM00670">
    <property type="entry name" value="PINc"/>
    <property type="match status" value="1"/>
</dbReference>
<dbReference type="Proteomes" id="UP000761534">
    <property type="component" value="Unassembled WGS sequence"/>
</dbReference>
<dbReference type="Pfam" id="PF21693">
    <property type="entry name" value="SWT1_3rd"/>
    <property type="match status" value="1"/>
</dbReference>
<feature type="compositionally biased region" description="Low complexity" evidence="6">
    <location>
        <begin position="278"/>
        <end position="292"/>
    </location>
</feature>
<accession>A0A642V3T7</accession>
<organism evidence="8 9">
    <name type="scientific">Trichomonascus ciferrii</name>
    <dbReference type="NCBI Taxonomy" id="44093"/>
    <lineage>
        <taxon>Eukaryota</taxon>
        <taxon>Fungi</taxon>
        <taxon>Dikarya</taxon>
        <taxon>Ascomycota</taxon>
        <taxon>Saccharomycotina</taxon>
        <taxon>Dipodascomycetes</taxon>
        <taxon>Dipodascales</taxon>
        <taxon>Trichomonascaceae</taxon>
        <taxon>Trichomonascus</taxon>
        <taxon>Trichomonascus ciferrii complex</taxon>
    </lineage>
</organism>
<evidence type="ECO:0000313" key="9">
    <source>
        <dbReference type="Proteomes" id="UP000761534"/>
    </source>
</evidence>
<evidence type="ECO:0000313" key="8">
    <source>
        <dbReference type="EMBL" id="KAA8912652.1"/>
    </source>
</evidence>
<dbReference type="InterPro" id="IPR002716">
    <property type="entry name" value="PIN_dom"/>
</dbReference>
<comment type="subcellular location">
    <subcellularLocation>
        <location evidence="1">Nucleus</location>
    </subcellularLocation>
</comment>
<dbReference type="EMBL" id="SWFS01000251">
    <property type="protein sequence ID" value="KAA8912652.1"/>
    <property type="molecule type" value="Genomic_DNA"/>
</dbReference>
<evidence type="ECO:0000256" key="1">
    <source>
        <dbReference type="ARBA" id="ARBA00004123"/>
    </source>
</evidence>
<feature type="region of interest" description="Disordered" evidence="6">
    <location>
        <begin position="233"/>
        <end position="313"/>
    </location>
</feature>
<protein>
    <recommendedName>
        <fullName evidence="5">Transcriptional protein SWT1</fullName>
    </recommendedName>
</protein>
<dbReference type="SUPFAM" id="SSF88723">
    <property type="entry name" value="PIN domain-like"/>
    <property type="match status" value="1"/>
</dbReference>
<gene>
    <name evidence="8" type="ORF">TRICI_003425</name>
</gene>
<reference evidence="8" key="1">
    <citation type="journal article" date="2019" name="G3 (Bethesda)">
        <title>Genome Assemblies of Two Rare Opportunistic Yeast Pathogens: Diutina rugosa (syn. Candida rugosa) and Trichomonascus ciferrii (syn. Candida ciferrii).</title>
        <authorList>
            <person name="Mixao V."/>
            <person name="Saus E."/>
            <person name="Hansen A.P."/>
            <person name="Lass-Florl C."/>
            <person name="Gabaldon T."/>
        </authorList>
    </citation>
    <scope>NUCLEOTIDE SEQUENCE</scope>
    <source>
        <strain evidence="8">CBS 4856</strain>
    </source>
</reference>
<dbReference type="Pfam" id="PF13638">
    <property type="entry name" value="PIN_4"/>
    <property type="match status" value="1"/>
</dbReference>
<evidence type="ECO:0000256" key="3">
    <source>
        <dbReference type="ARBA" id="ARBA00023242"/>
    </source>
</evidence>
<dbReference type="InterPro" id="IPR029060">
    <property type="entry name" value="PIN-like_dom_sf"/>
</dbReference>
<dbReference type="InterPro" id="IPR052626">
    <property type="entry name" value="SWT1_Regulator"/>
</dbReference>
<dbReference type="PANTHER" id="PTHR16161">
    <property type="entry name" value="TRANSCRIPTIONAL PROTEIN SWT1"/>
    <property type="match status" value="1"/>
</dbReference>
<dbReference type="GO" id="GO:0005634">
    <property type="term" value="C:nucleus"/>
    <property type="evidence" value="ECO:0007669"/>
    <property type="project" value="UniProtKB-SubCell"/>
</dbReference>
<proteinExistence type="inferred from homology"/>
<dbReference type="Gene3D" id="3.40.50.1010">
    <property type="entry name" value="5'-nuclease"/>
    <property type="match status" value="1"/>
</dbReference>
<dbReference type="OrthoDB" id="2017974at2759"/>
<dbReference type="PANTHER" id="PTHR16161:SF0">
    <property type="entry name" value="TRANSCRIPTIONAL PROTEIN SWT1"/>
    <property type="match status" value="1"/>
</dbReference>
<dbReference type="GO" id="GO:0004540">
    <property type="term" value="F:RNA nuclease activity"/>
    <property type="evidence" value="ECO:0007669"/>
    <property type="project" value="UniProtKB-ARBA"/>
</dbReference>
<keyword evidence="2" id="KW-0804">Transcription</keyword>
<name>A0A642V3T7_9ASCO</name>
<dbReference type="CDD" id="cd18727">
    <property type="entry name" value="PIN_Swt1-like"/>
    <property type="match status" value="1"/>
</dbReference>
<evidence type="ECO:0000256" key="6">
    <source>
        <dbReference type="SAM" id="MobiDB-lite"/>
    </source>
</evidence>
<feature type="compositionally biased region" description="Polar residues" evidence="6">
    <location>
        <begin position="300"/>
        <end position="310"/>
    </location>
</feature>
<dbReference type="AlphaFoldDB" id="A0A642V3T7"/>
<evidence type="ECO:0000256" key="4">
    <source>
        <dbReference type="ARBA" id="ARBA00060839"/>
    </source>
</evidence>
<comment type="similarity">
    <text evidence="4">Belongs to the SWT1 family.</text>
</comment>
<evidence type="ECO:0000256" key="2">
    <source>
        <dbReference type="ARBA" id="ARBA00023163"/>
    </source>
</evidence>
<evidence type="ECO:0000259" key="7">
    <source>
        <dbReference type="SMART" id="SM00670"/>
    </source>
</evidence>
<keyword evidence="9" id="KW-1185">Reference proteome</keyword>
<evidence type="ECO:0000256" key="5">
    <source>
        <dbReference type="ARBA" id="ARBA00074620"/>
    </source>
</evidence>